<feature type="signal peptide" evidence="9">
    <location>
        <begin position="1"/>
        <end position="27"/>
    </location>
</feature>
<accession>A0A1D7VG44</accession>
<evidence type="ECO:0000313" key="11">
    <source>
        <dbReference type="EMBL" id="AOP45735.1"/>
    </source>
</evidence>
<keyword evidence="6 7" id="KW-0034">Amyloid</keyword>
<reference evidence="11 12" key="1">
    <citation type="submission" date="2016-09" db="EMBL/GenBank/DDBJ databases">
        <title>Complete genome sequencing of Streptomyces lydicus 103 and metabolic pathways analysis of antibiotic biosynthesis.</title>
        <authorList>
            <person name="Jia N."/>
            <person name="Ding M.-Z."/>
            <person name="Gao F."/>
            <person name="Yuan Y.-J."/>
        </authorList>
    </citation>
    <scope>NUCLEOTIDE SEQUENCE [LARGE SCALE GENOMIC DNA]</scope>
    <source>
        <strain evidence="11 12">103</strain>
    </source>
</reference>
<protein>
    <recommendedName>
        <fullName evidence="10">Chaplin domain-containing protein</fullName>
    </recommendedName>
</protein>
<evidence type="ECO:0000256" key="9">
    <source>
        <dbReference type="SAM" id="SignalP"/>
    </source>
</evidence>
<proteinExistence type="predicted"/>
<dbReference type="KEGG" id="slc:SL103_05310"/>
<keyword evidence="2" id="KW-0134">Cell wall</keyword>
<evidence type="ECO:0000259" key="10">
    <source>
        <dbReference type="PROSITE" id="PS51884"/>
    </source>
</evidence>
<dbReference type="Proteomes" id="UP000094094">
    <property type="component" value="Chromosome"/>
</dbReference>
<comment type="subcellular location">
    <subcellularLocation>
        <location evidence="1">Secreted</location>
        <location evidence="1">Cell wall</location>
    </subcellularLocation>
</comment>
<keyword evidence="4 9" id="KW-0732">Signal</keyword>
<dbReference type="EMBL" id="CP017157">
    <property type="protein sequence ID" value="AOP45735.1"/>
    <property type="molecule type" value="Genomic_DNA"/>
</dbReference>
<evidence type="ECO:0000256" key="2">
    <source>
        <dbReference type="ARBA" id="ARBA00022512"/>
    </source>
</evidence>
<keyword evidence="5" id="KW-0130">Cell adhesion</keyword>
<dbReference type="GO" id="GO:0007155">
    <property type="term" value="P:cell adhesion"/>
    <property type="evidence" value="ECO:0007669"/>
    <property type="project" value="UniProtKB-KW"/>
</dbReference>
<keyword evidence="12" id="KW-1185">Reference proteome</keyword>
<name>A0A1D7VG44_9ACTN</name>
<gene>
    <name evidence="11" type="ORF">SL103_05310</name>
</gene>
<evidence type="ECO:0000256" key="4">
    <source>
        <dbReference type="ARBA" id="ARBA00022729"/>
    </source>
</evidence>
<evidence type="ECO:0000256" key="3">
    <source>
        <dbReference type="ARBA" id="ARBA00022525"/>
    </source>
</evidence>
<sequence length="120" mass="12378">MKRFVKTAAMAAASCTLVVSGAGVASASGDGHHGNRGDHNRFGHGRHHNGGFNRNFGYEHRGFYNHRGGANAAGFAAGSPGILSGNVVQVPINIPINVCGNSINVVALLNPAFGNVCINR</sequence>
<dbReference type="RefSeq" id="WP_069567606.1">
    <property type="nucleotide sequence ID" value="NZ_CP017157.1"/>
</dbReference>
<evidence type="ECO:0000256" key="7">
    <source>
        <dbReference type="PROSITE-ProRule" id="PRU01232"/>
    </source>
</evidence>
<evidence type="ECO:0000256" key="6">
    <source>
        <dbReference type="ARBA" id="ARBA00023087"/>
    </source>
</evidence>
<dbReference type="Pfam" id="PF03777">
    <property type="entry name" value="ChpA-C"/>
    <property type="match status" value="1"/>
</dbReference>
<feature type="compositionally biased region" description="Basic and acidic residues" evidence="8">
    <location>
        <begin position="30"/>
        <end position="41"/>
    </location>
</feature>
<feature type="chain" id="PRO_5009100850" description="Chaplin domain-containing protein" evidence="9">
    <location>
        <begin position="28"/>
        <end position="120"/>
    </location>
</feature>
<evidence type="ECO:0000313" key="12">
    <source>
        <dbReference type="Proteomes" id="UP000094094"/>
    </source>
</evidence>
<dbReference type="PROSITE" id="PS51884">
    <property type="entry name" value="CHAPLIN"/>
    <property type="match status" value="1"/>
</dbReference>
<dbReference type="AlphaFoldDB" id="A0A1D7VG44"/>
<feature type="region of interest" description="Disordered" evidence="8">
    <location>
        <begin position="28"/>
        <end position="48"/>
    </location>
</feature>
<keyword evidence="3" id="KW-0964">Secreted</keyword>
<feature type="domain" description="Chaplin" evidence="10">
    <location>
        <begin position="79"/>
        <end position="119"/>
    </location>
</feature>
<evidence type="ECO:0000256" key="1">
    <source>
        <dbReference type="ARBA" id="ARBA00004191"/>
    </source>
</evidence>
<evidence type="ECO:0000256" key="8">
    <source>
        <dbReference type="SAM" id="MobiDB-lite"/>
    </source>
</evidence>
<dbReference type="InterPro" id="IPR005528">
    <property type="entry name" value="ChpA-H"/>
</dbReference>
<organism evidence="11 12">
    <name type="scientific">Streptomyces lydicus</name>
    <dbReference type="NCBI Taxonomy" id="47763"/>
    <lineage>
        <taxon>Bacteria</taxon>
        <taxon>Bacillati</taxon>
        <taxon>Actinomycetota</taxon>
        <taxon>Actinomycetes</taxon>
        <taxon>Kitasatosporales</taxon>
        <taxon>Streptomycetaceae</taxon>
        <taxon>Streptomyces</taxon>
    </lineage>
</organism>
<evidence type="ECO:0000256" key="5">
    <source>
        <dbReference type="ARBA" id="ARBA00022889"/>
    </source>
</evidence>